<gene>
    <name evidence="1" type="ORF">LITE_LOCUS33750</name>
</gene>
<accession>A0AAV0NJT9</accession>
<keyword evidence="2" id="KW-1185">Reference proteome</keyword>
<organism evidence="1 2">
    <name type="scientific">Linum tenue</name>
    <dbReference type="NCBI Taxonomy" id="586396"/>
    <lineage>
        <taxon>Eukaryota</taxon>
        <taxon>Viridiplantae</taxon>
        <taxon>Streptophyta</taxon>
        <taxon>Embryophyta</taxon>
        <taxon>Tracheophyta</taxon>
        <taxon>Spermatophyta</taxon>
        <taxon>Magnoliopsida</taxon>
        <taxon>eudicotyledons</taxon>
        <taxon>Gunneridae</taxon>
        <taxon>Pentapetalae</taxon>
        <taxon>rosids</taxon>
        <taxon>fabids</taxon>
        <taxon>Malpighiales</taxon>
        <taxon>Linaceae</taxon>
        <taxon>Linum</taxon>
    </lineage>
</organism>
<protein>
    <submittedName>
        <fullName evidence="1">Uncharacterized protein</fullName>
    </submittedName>
</protein>
<name>A0AAV0NJT9_9ROSI</name>
<dbReference type="Proteomes" id="UP001154282">
    <property type="component" value="Unassembled WGS sequence"/>
</dbReference>
<reference evidence="1" key="1">
    <citation type="submission" date="2022-08" db="EMBL/GenBank/DDBJ databases">
        <authorList>
            <person name="Gutierrez-Valencia J."/>
        </authorList>
    </citation>
    <scope>NUCLEOTIDE SEQUENCE</scope>
</reference>
<comment type="caution">
    <text evidence="1">The sequence shown here is derived from an EMBL/GenBank/DDBJ whole genome shotgun (WGS) entry which is preliminary data.</text>
</comment>
<sequence length="258" mass="29457">MSSTAVPADSRSRAEPPLEDRTRIHHHSLDILRYLLLRFEYSGVPWPLPSIHNNHKSASSLSFRFRVVRGYEVIMMRSGNKPNGEGLTLNVGQRQKLVHYVEERANEAIRFYQQLFGTVNQEVQPNRALIELLLNTKLTLEDGNSLYGTVLAMEVKEEFAVDPSKAPVPDGWTDSPFRRETEVQARDILHCFIFDDTDFTFRNLSKNHLDGLFSAEFVYLEECIALQGMLERAKLGHGFTEGELLLNKSNIDHGGKRE</sequence>
<evidence type="ECO:0000313" key="1">
    <source>
        <dbReference type="EMBL" id="CAI0458887.1"/>
    </source>
</evidence>
<dbReference type="AlphaFoldDB" id="A0AAV0NJT9"/>
<dbReference type="EMBL" id="CAMGYJ010000008">
    <property type="protein sequence ID" value="CAI0458887.1"/>
    <property type="molecule type" value="Genomic_DNA"/>
</dbReference>
<evidence type="ECO:0000313" key="2">
    <source>
        <dbReference type="Proteomes" id="UP001154282"/>
    </source>
</evidence>
<proteinExistence type="predicted"/>